<dbReference type="Pfam" id="PF00196">
    <property type="entry name" value="GerE"/>
    <property type="match status" value="1"/>
</dbReference>
<comment type="caution">
    <text evidence="3">Lacks conserved residue(s) required for the propagation of feature annotation.</text>
</comment>
<gene>
    <name evidence="6" type="primary">degU_6</name>
    <name evidence="6" type="ORF">DSM104329_04185</name>
</gene>
<dbReference type="PROSITE" id="PS50110">
    <property type="entry name" value="RESPONSE_REGULATORY"/>
    <property type="match status" value="1"/>
</dbReference>
<dbReference type="Gene3D" id="3.40.50.2300">
    <property type="match status" value="1"/>
</dbReference>
<feature type="domain" description="Response regulatory" evidence="5">
    <location>
        <begin position="19"/>
        <end position="135"/>
    </location>
</feature>
<feature type="domain" description="HTH luxR-type" evidence="4">
    <location>
        <begin position="168"/>
        <end position="228"/>
    </location>
</feature>
<keyword evidence="2" id="KW-0238">DNA-binding</keyword>
<dbReference type="CDD" id="cd06170">
    <property type="entry name" value="LuxR_C_like"/>
    <property type="match status" value="1"/>
</dbReference>
<dbReference type="InterPro" id="IPR058245">
    <property type="entry name" value="NreC/VraR/RcsB-like_REC"/>
</dbReference>
<dbReference type="GO" id="GO:0000160">
    <property type="term" value="P:phosphorelay signal transduction system"/>
    <property type="evidence" value="ECO:0007669"/>
    <property type="project" value="InterPro"/>
</dbReference>
<name>A0A9E6Y0C4_9ACTN</name>
<dbReference type="EMBL" id="CP087164">
    <property type="protein sequence ID" value="UGS37764.1"/>
    <property type="molecule type" value="Genomic_DNA"/>
</dbReference>
<evidence type="ECO:0000256" key="3">
    <source>
        <dbReference type="PROSITE-ProRule" id="PRU00169"/>
    </source>
</evidence>
<dbReference type="InterPro" id="IPR016032">
    <property type="entry name" value="Sig_transdc_resp-reg_C-effctor"/>
</dbReference>
<reference evidence="6" key="1">
    <citation type="journal article" date="2022" name="Int. J. Syst. Evol. Microbiol.">
        <title>Pseudomonas aegrilactucae sp. nov. and Pseudomonas morbosilactucae sp. nov., pathogens causing bacterial rot of lettuce in Japan.</title>
        <authorList>
            <person name="Sawada H."/>
            <person name="Fujikawa T."/>
            <person name="Satou M."/>
        </authorList>
    </citation>
    <scope>NUCLEOTIDE SEQUENCE</scope>
    <source>
        <strain evidence="6">0166_1</strain>
    </source>
</reference>
<dbReference type="GO" id="GO:0003677">
    <property type="term" value="F:DNA binding"/>
    <property type="evidence" value="ECO:0007669"/>
    <property type="project" value="UniProtKB-KW"/>
</dbReference>
<evidence type="ECO:0000256" key="1">
    <source>
        <dbReference type="ARBA" id="ARBA00022553"/>
    </source>
</evidence>
<dbReference type="AlphaFoldDB" id="A0A9E6Y0C4"/>
<dbReference type="InterPro" id="IPR011006">
    <property type="entry name" value="CheY-like_superfamily"/>
</dbReference>
<dbReference type="Proteomes" id="UP001162834">
    <property type="component" value="Chromosome"/>
</dbReference>
<dbReference type="InterPro" id="IPR000792">
    <property type="entry name" value="Tscrpt_reg_LuxR_C"/>
</dbReference>
<proteinExistence type="predicted"/>
<dbReference type="GO" id="GO:0006355">
    <property type="term" value="P:regulation of DNA-templated transcription"/>
    <property type="evidence" value="ECO:0007669"/>
    <property type="project" value="InterPro"/>
</dbReference>
<evidence type="ECO:0000313" key="6">
    <source>
        <dbReference type="EMBL" id="UGS37764.1"/>
    </source>
</evidence>
<dbReference type="PANTHER" id="PTHR43214:SF43">
    <property type="entry name" value="TWO-COMPONENT RESPONSE REGULATOR"/>
    <property type="match status" value="1"/>
</dbReference>
<organism evidence="6 7">
    <name type="scientific">Capillimicrobium parvum</name>
    <dbReference type="NCBI Taxonomy" id="2884022"/>
    <lineage>
        <taxon>Bacteria</taxon>
        <taxon>Bacillati</taxon>
        <taxon>Actinomycetota</taxon>
        <taxon>Thermoleophilia</taxon>
        <taxon>Solirubrobacterales</taxon>
        <taxon>Capillimicrobiaceae</taxon>
        <taxon>Capillimicrobium</taxon>
    </lineage>
</organism>
<dbReference type="InterPro" id="IPR001789">
    <property type="entry name" value="Sig_transdc_resp-reg_receiver"/>
</dbReference>
<dbReference type="SUPFAM" id="SSF46894">
    <property type="entry name" value="C-terminal effector domain of the bipartite response regulators"/>
    <property type="match status" value="1"/>
</dbReference>
<evidence type="ECO:0000256" key="2">
    <source>
        <dbReference type="ARBA" id="ARBA00023125"/>
    </source>
</evidence>
<dbReference type="SUPFAM" id="SSF52172">
    <property type="entry name" value="CheY-like"/>
    <property type="match status" value="1"/>
</dbReference>
<dbReference type="SMART" id="SM00421">
    <property type="entry name" value="HTH_LUXR"/>
    <property type="match status" value="1"/>
</dbReference>
<dbReference type="PROSITE" id="PS50043">
    <property type="entry name" value="HTH_LUXR_2"/>
    <property type="match status" value="1"/>
</dbReference>
<dbReference type="PRINTS" id="PR00038">
    <property type="entry name" value="HTHLUXR"/>
</dbReference>
<keyword evidence="1" id="KW-0597">Phosphoprotein</keyword>
<dbReference type="InterPro" id="IPR039420">
    <property type="entry name" value="WalR-like"/>
</dbReference>
<dbReference type="Pfam" id="PF00072">
    <property type="entry name" value="Response_reg"/>
    <property type="match status" value="1"/>
</dbReference>
<evidence type="ECO:0000313" key="7">
    <source>
        <dbReference type="Proteomes" id="UP001162834"/>
    </source>
</evidence>
<dbReference type="CDD" id="cd17535">
    <property type="entry name" value="REC_NarL-like"/>
    <property type="match status" value="1"/>
</dbReference>
<dbReference type="RefSeq" id="WP_259311808.1">
    <property type="nucleotide sequence ID" value="NZ_CP087164.1"/>
</dbReference>
<sequence>MYENTHVSNFPPRPGDPVRLIVADREPVRLRTARQVIEGARFRVVAEAGDGVEAVELARYCRPQILLLLSPDLGRRDAVSVVGELARTAPGVRTVVLSAQPDPELEERVLLAGASGYMTQPVFDETLLRALEGVACGEVISSRQVIDRMVHRLQALPRAGQGIRPVRSRLSDREWQVLDLLSAGCAPAEAADQLGLSPDTIDSHLRSAERKLGVRGREAAIAAAGDLIDAVLAS</sequence>
<dbReference type="KEGG" id="sbae:DSM104329_04185"/>
<accession>A0A9E6Y0C4</accession>
<evidence type="ECO:0000259" key="4">
    <source>
        <dbReference type="PROSITE" id="PS50043"/>
    </source>
</evidence>
<evidence type="ECO:0000259" key="5">
    <source>
        <dbReference type="PROSITE" id="PS50110"/>
    </source>
</evidence>
<keyword evidence="7" id="KW-1185">Reference proteome</keyword>
<dbReference type="SMART" id="SM00448">
    <property type="entry name" value="REC"/>
    <property type="match status" value="1"/>
</dbReference>
<protein>
    <submittedName>
        <fullName evidence="6">Transcriptional regulatory protein DegU</fullName>
    </submittedName>
</protein>
<dbReference type="PANTHER" id="PTHR43214">
    <property type="entry name" value="TWO-COMPONENT RESPONSE REGULATOR"/>
    <property type="match status" value="1"/>
</dbReference>